<gene>
    <name evidence="2" type="ORF">Taro_056932</name>
</gene>
<feature type="region of interest" description="Disordered" evidence="1">
    <location>
        <begin position="1"/>
        <end position="37"/>
    </location>
</feature>
<accession>A0A843XXW9</accession>
<dbReference type="AlphaFoldDB" id="A0A843XXW9"/>
<keyword evidence="3" id="KW-1185">Reference proteome</keyword>
<dbReference type="Proteomes" id="UP000652761">
    <property type="component" value="Unassembled WGS sequence"/>
</dbReference>
<proteinExistence type="predicted"/>
<sequence>MLHIQGKMMKKWSSGVDTGSSSVDTTSSSVDTRSSSQKTCLAVLDSVSTQPEVVLTLVSLPRRPFLPV</sequence>
<protein>
    <submittedName>
        <fullName evidence="2">Uncharacterized protein</fullName>
    </submittedName>
</protein>
<feature type="non-terminal residue" evidence="2">
    <location>
        <position position="1"/>
    </location>
</feature>
<feature type="compositionally biased region" description="Low complexity" evidence="1">
    <location>
        <begin position="13"/>
        <end position="36"/>
    </location>
</feature>
<evidence type="ECO:0000256" key="1">
    <source>
        <dbReference type="SAM" id="MobiDB-lite"/>
    </source>
</evidence>
<organism evidence="2 3">
    <name type="scientific">Colocasia esculenta</name>
    <name type="common">Wild taro</name>
    <name type="synonym">Arum esculentum</name>
    <dbReference type="NCBI Taxonomy" id="4460"/>
    <lineage>
        <taxon>Eukaryota</taxon>
        <taxon>Viridiplantae</taxon>
        <taxon>Streptophyta</taxon>
        <taxon>Embryophyta</taxon>
        <taxon>Tracheophyta</taxon>
        <taxon>Spermatophyta</taxon>
        <taxon>Magnoliopsida</taxon>
        <taxon>Liliopsida</taxon>
        <taxon>Araceae</taxon>
        <taxon>Aroideae</taxon>
        <taxon>Colocasieae</taxon>
        <taxon>Colocasia</taxon>
    </lineage>
</organism>
<comment type="caution">
    <text evidence="2">The sequence shown here is derived from an EMBL/GenBank/DDBJ whole genome shotgun (WGS) entry which is preliminary data.</text>
</comment>
<dbReference type="EMBL" id="NMUH01018305">
    <property type="protein sequence ID" value="MQM23862.1"/>
    <property type="molecule type" value="Genomic_DNA"/>
</dbReference>
<reference evidence="2" key="1">
    <citation type="submission" date="2017-07" db="EMBL/GenBank/DDBJ databases">
        <title>Taro Niue Genome Assembly and Annotation.</title>
        <authorList>
            <person name="Atibalentja N."/>
            <person name="Keating K."/>
            <person name="Fields C.J."/>
        </authorList>
    </citation>
    <scope>NUCLEOTIDE SEQUENCE</scope>
    <source>
        <strain evidence="2">Niue_2</strain>
        <tissue evidence="2">Leaf</tissue>
    </source>
</reference>
<evidence type="ECO:0000313" key="3">
    <source>
        <dbReference type="Proteomes" id="UP000652761"/>
    </source>
</evidence>
<evidence type="ECO:0000313" key="2">
    <source>
        <dbReference type="EMBL" id="MQM23862.1"/>
    </source>
</evidence>
<name>A0A843XXW9_COLES</name>